<accession>A0ABU8MFD4</accession>
<sequence length="82" mass="7865">MAEHQPGEPQVGAGVGEAVASGVGVEEGRRNAGGVRCSARDVQGAVVEVDTGDPARGPDSAGHLDGGLSFAASDIEAGGAPA</sequence>
<proteinExistence type="predicted"/>
<feature type="region of interest" description="Disordered" evidence="1">
    <location>
        <begin position="50"/>
        <end position="82"/>
    </location>
</feature>
<reference evidence="2 3" key="1">
    <citation type="submission" date="2024-03" db="EMBL/GenBank/DDBJ databases">
        <title>Actinomycetospora sp. OC33-EN07, a novel actinomycete isolated from wild orchid (Aerides multiflora).</title>
        <authorList>
            <person name="Suriyachadkun C."/>
        </authorList>
    </citation>
    <scope>NUCLEOTIDE SEQUENCE [LARGE SCALE GENOMIC DNA]</scope>
    <source>
        <strain evidence="2 3">OC33-EN07</strain>
    </source>
</reference>
<dbReference type="EMBL" id="JBBEGM010000017">
    <property type="protein sequence ID" value="MEJ2865380.1"/>
    <property type="molecule type" value="Genomic_DNA"/>
</dbReference>
<dbReference type="Proteomes" id="UP001369736">
    <property type="component" value="Unassembled WGS sequence"/>
</dbReference>
<organism evidence="2 3">
    <name type="scientific">Actinomycetospora flava</name>
    <dbReference type="NCBI Taxonomy" id="3129232"/>
    <lineage>
        <taxon>Bacteria</taxon>
        <taxon>Bacillati</taxon>
        <taxon>Actinomycetota</taxon>
        <taxon>Actinomycetes</taxon>
        <taxon>Pseudonocardiales</taxon>
        <taxon>Pseudonocardiaceae</taxon>
        <taxon>Actinomycetospora</taxon>
    </lineage>
</organism>
<evidence type="ECO:0000313" key="3">
    <source>
        <dbReference type="Proteomes" id="UP001369736"/>
    </source>
</evidence>
<protein>
    <submittedName>
        <fullName evidence="2">Uncharacterized protein</fullName>
    </submittedName>
</protein>
<comment type="caution">
    <text evidence="2">The sequence shown here is derived from an EMBL/GenBank/DDBJ whole genome shotgun (WGS) entry which is preliminary data.</text>
</comment>
<name>A0ABU8MFD4_9PSEU</name>
<evidence type="ECO:0000313" key="2">
    <source>
        <dbReference type="EMBL" id="MEJ2865380.1"/>
    </source>
</evidence>
<gene>
    <name evidence="2" type="ORF">WCD58_29770</name>
</gene>
<keyword evidence="3" id="KW-1185">Reference proteome</keyword>
<evidence type="ECO:0000256" key="1">
    <source>
        <dbReference type="SAM" id="MobiDB-lite"/>
    </source>
</evidence>